<dbReference type="PATRIC" id="fig|913082.3.peg.5121"/>
<dbReference type="SUPFAM" id="SSF50118">
    <property type="entry name" value="Cell growth inhibitor/plasmid maintenance toxic component"/>
    <property type="match status" value="1"/>
</dbReference>
<dbReference type="Proteomes" id="UP000005065">
    <property type="component" value="Unassembled WGS sequence"/>
</dbReference>
<organism evidence="9 10">
    <name type="scientific">Salmonella enterica subsp. enterica serovar Senftenberg str. A4-543</name>
    <dbReference type="NCBI Taxonomy" id="913082"/>
    <lineage>
        <taxon>Bacteria</taxon>
        <taxon>Pseudomonadati</taxon>
        <taxon>Pseudomonadota</taxon>
        <taxon>Gammaproteobacteria</taxon>
        <taxon>Enterobacterales</taxon>
        <taxon>Enterobacteriaceae</taxon>
        <taxon>Salmonella</taxon>
    </lineage>
</organism>
<keyword evidence="5" id="KW-0805">Transcription regulation</keyword>
<dbReference type="GO" id="GO:0006276">
    <property type="term" value="P:plasmid maintenance"/>
    <property type="evidence" value="ECO:0007669"/>
    <property type="project" value="InterPro"/>
</dbReference>
<keyword evidence="6" id="KW-0804">Transcription</keyword>
<dbReference type="GO" id="GO:0008657">
    <property type="term" value="F:DNA topoisomerase type II (double strand cut, ATP-hydrolyzing) inhibitor activity"/>
    <property type="evidence" value="ECO:0007669"/>
    <property type="project" value="InterPro"/>
</dbReference>
<proteinExistence type="inferred from homology"/>
<dbReference type="InterPro" id="IPR011067">
    <property type="entry name" value="Plasmid_toxin/cell-grow_inhib"/>
</dbReference>
<evidence type="ECO:0000256" key="3">
    <source>
        <dbReference type="ARBA" id="ARBA00022491"/>
    </source>
</evidence>
<reference evidence="9 10" key="1">
    <citation type="journal article" date="2011" name="BMC Genomics">
        <title>Genome sequencing reveals diversification of virulence factor content and possible host adaptation in distinct subpopulations of Salmonella enterica.</title>
        <authorList>
            <person name="den Bakker H.C."/>
            <person name="Moreno Switt A.I."/>
            <person name="Govoni G."/>
            <person name="Cummings C.A."/>
            <person name="Ranieri M.L."/>
            <person name="Degoricija L."/>
            <person name="Hoelzer K."/>
            <person name="Rodriguez-Rivera L.D."/>
            <person name="Brown S."/>
            <person name="Bolchacova E."/>
            <person name="Furtado M.R."/>
            <person name="Wiedmann M."/>
        </authorList>
    </citation>
    <scope>NUCLEOTIDE SEQUENCE [LARGE SCALE GENOMIC DNA]</scope>
    <source>
        <strain evidence="9 10">A4-543</strain>
    </source>
</reference>
<evidence type="ECO:0000256" key="6">
    <source>
        <dbReference type="ARBA" id="ARBA00023163"/>
    </source>
</evidence>
<comment type="caution">
    <text evidence="9">The sequence shown here is derived from an EMBL/GenBank/DDBJ whole genome shotgun (WGS) entry which is preliminary data.</text>
</comment>
<dbReference type="Gene3D" id="2.30.30.110">
    <property type="match status" value="1"/>
</dbReference>
<keyword evidence="3" id="KW-0678">Repressor</keyword>
<evidence type="ECO:0000256" key="8">
    <source>
        <dbReference type="ARBA" id="ARBA00033135"/>
    </source>
</evidence>
<comment type="similarity">
    <text evidence="1">Belongs to the CcdB toxin family.</text>
</comment>
<dbReference type="InterPro" id="IPR002712">
    <property type="entry name" value="CcdB"/>
</dbReference>
<keyword evidence="4" id="KW-1277">Toxin-antitoxin system</keyword>
<dbReference type="BioCyc" id="SENT913082:G120J-676-MONOMER"/>
<protein>
    <recommendedName>
        <fullName evidence="2">Toxin CcdB</fullName>
    </recommendedName>
    <alternativeName>
        <fullName evidence="8">Cytotoxic protein CcdB</fullName>
    </alternativeName>
    <alternativeName>
        <fullName evidence="7">Protein LetD</fullName>
    </alternativeName>
</protein>
<dbReference type="AlphaFoldDB" id="G5R9H5"/>
<gene>
    <name evidence="9" type="ORF">LTSESEN_6523</name>
</gene>
<evidence type="ECO:0000256" key="5">
    <source>
        <dbReference type="ARBA" id="ARBA00023015"/>
    </source>
</evidence>
<accession>G5R9H5</accession>
<sequence>MPEIRATQGKGNSKAYPYLLDVQSDIIDELHTRMVIPLFPVSRLVNNPVKRLTPTLNVEGNDYLVMTHEMASIRLSQIGDEVMDVRSHRQTIKNALDFIFDGF</sequence>
<dbReference type="Pfam" id="PF01845">
    <property type="entry name" value="CcdB"/>
    <property type="match status" value="1"/>
</dbReference>
<name>G5R9H5_SALSE</name>
<evidence type="ECO:0000313" key="9">
    <source>
        <dbReference type="EMBL" id="EHC78246.1"/>
    </source>
</evidence>
<dbReference type="EMBL" id="AFCU01002054">
    <property type="protein sequence ID" value="EHC78246.1"/>
    <property type="molecule type" value="Genomic_DNA"/>
</dbReference>
<evidence type="ECO:0000256" key="7">
    <source>
        <dbReference type="ARBA" id="ARBA00029628"/>
    </source>
</evidence>
<evidence type="ECO:0000256" key="2">
    <source>
        <dbReference type="ARBA" id="ARBA00015075"/>
    </source>
</evidence>
<evidence type="ECO:0000256" key="4">
    <source>
        <dbReference type="ARBA" id="ARBA00022649"/>
    </source>
</evidence>
<evidence type="ECO:0000313" key="10">
    <source>
        <dbReference type="Proteomes" id="UP000005065"/>
    </source>
</evidence>
<evidence type="ECO:0000256" key="1">
    <source>
        <dbReference type="ARBA" id="ARBA00005230"/>
    </source>
</evidence>